<dbReference type="InterPro" id="IPR029058">
    <property type="entry name" value="AB_hydrolase_fold"/>
</dbReference>
<accession>A0A7W5GAR5</accession>
<dbReference type="RefSeq" id="WP_183562622.1">
    <property type="nucleotide sequence ID" value="NZ_CBCSLB010000005.1"/>
</dbReference>
<keyword evidence="1" id="KW-0378">Hydrolase</keyword>
<comment type="caution">
    <text evidence="3">The sequence shown here is derived from an EMBL/GenBank/DDBJ whole genome shotgun (WGS) entry which is preliminary data.</text>
</comment>
<dbReference type="InterPro" id="IPR050266">
    <property type="entry name" value="AB_hydrolase_sf"/>
</dbReference>
<dbReference type="SUPFAM" id="SSF53474">
    <property type="entry name" value="alpha/beta-Hydrolases"/>
    <property type="match status" value="1"/>
</dbReference>
<evidence type="ECO:0000256" key="1">
    <source>
        <dbReference type="ARBA" id="ARBA00022801"/>
    </source>
</evidence>
<dbReference type="PANTHER" id="PTHR43798:SF31">
    <property type="entry name" value="AB HYDROLASE SUPERFAMILY PROTEIN YCLE"/>
    <property type="match status" value="1"/>
</dbReference>
<dbReference type="Gene3D" id="3.40.50.1820">
    <property type="entry name" value="alpha/beta hydrolase"/>
    <property type="match status" value="1"/>
</dbReference>
<reference evidence="3 4" key="1">
    <citation type="submission" date="2020-08" db="EMBL/GenBank/DDBJ databases">
        <title>Genomic Encyclopedia of Type Strains, Phase III (KMG-III): the genomes of soil and plant-associated and newly described type strains.</title>
        <authorList>
            <person name="Whitman W."/>
        </authorList>
    </citation>
    <scope>NUCLEOTIDE SEQUENCE [LARGE SCALE GENOMIC DNA]</scope>
    <source>
        <strain evidence="3 4">CECT 8234</strain>
    </source>
</reference>
<dbReference type="Pfam" id="PF00561">
    <property type="entry name" value="Abhydrolase_1"/>
    <property type="match status" value="1"/>
</dbReference>
<dbReference type="PRINTS" id="PR00111">
    <property type="entry name" value="ABHYDROLASE"/>
</dbReference>
<name>A0A7W5GAR5_9BACL</name>
<evidence type="ECO:0000313" key="3">
    <source>
        <dbReference type="EMBL" id="MBB3152573.1"/>
    </source>
</evidence>
<keyword evidence="4" id="KW-1185">Reference proteome</keyword>
<dbReference type="InterPro" id="IPR000639">
    <property type="entry name" value="Epox_hydrolase-like"/>
</dbReference>
<dbReference type="InterPro" id="IPR000073">
    <property type="entry name" value="AB_hydrolase_1"/>
</dbReference>
<feature type="domain" description="AB hydrolase-1" evidence="2">
    <location>
        <begin position="23"/>
        <end position="259"/>
    </location>
</feature>
<proteinExistence type="predicted"/>
<dbReference type="PANTHER" id="PTHR43798">
    <property type="entry name" value="MONOACYLGLYCEROL LIPASE"/>
    <property type="match status" value="1"/>
</dbReference>
<organism evidence="3 4">
    <name type="scientific">Paenibacillus endophyticus</name>
    <dbReference type="NCBI Taxonomy" id="1294268"/>
    <lineage>
        <taxon>Bacteria</taxon>
        <taxon>Bacillati</taxon>
        <taxon>Bacillota</taxon>
        <taxon>Bacilli</taxon>
        <taxon>Bacillales</taxon>
        <taxon>Paenibacillaceae</taxon>
        <taxon>Paenibacillus</taxon>
    </lineage>
</organism>
<protein>
    <submittedName>
        <fullName evidence="3">Pimeloyl-ACP methyl ester carboxylesterase</fullName>
    </submittedName>
</protein>
<gene>
    <name evidence="3" type="ORF">FHS16_002623</name>
</gene>
<dbReference type="PRINTS" id="PR00412">
    <property type="entry name" value="EPOXHYDRLASE"/>
</dbReference>
<dbReference type="EMBL" id="JACHXW010000006">
    <property type="protein sequence ID" value="MBB3152573.1"/>
    <property type="molecule type" value="Genomic_DNA"/>
</dbReference>
<evidence type="ECO:0000313" key="4">
    <source>
        <dbReference type="Proteomes" id="UP000518605"/>
    </source>
</evidence>
<dbReference type="AlphaFoldDB" id="A0A7W5GAR5"/>
<dbReference type="Proteomes" id="UP000518605">
    <property type="component" value="Unassembled WGS sequence"/>
</dbReference>
<dbReference type="GO" id="GO:0016787">
    <property type="term" value="F:hydrolase activity"/>
    <property type="evidence" value="ECO:0007669"/>
    <property type="project" value="UniProtKB-KW"/>
</dbReference>
<dbReference type="GO" id="GO:0016020">
    <property type="term" value="C:membrane"/>
    <property type="evidence" value="ECO:0007669"/>
    <property type="project" value="TreeGrafter"/>
</dbReference>
<sequence>MGHYIEVERKVKLYVEDIGTGTPVIFLHGWPLSSRMFEAQFTLLSEQGYRCIGIDQRGFGKSSAPAAGYDYDRLADDVKAVIEYLRLEHAFLIGFSVGGAIAVRYMARHGGYGIQKLALIGAAAPSFSQREDYPHGMKREEADAQIAAAKKDRPQMLRDFGELFLANTASNPISEPFKDWLQLLGLEASAWGTVRTFESLRDEDLRSDIVQIKAATTIFQGALDQICPPEFAKQLLNGIDGSTLVTFEQSGHGILYDEPARFNQELLEFLK</sequence>
<evidence type="ECO:0000259" key="2">
    <source>
        <dbReference type="Pfam" id="PF00561"/>
    </source>
</evidence>